<feature type="domain" description="Glycosyltransferase subfamily 4-like N-terminal" evidence="2">
    <location>
        <begin position="17"/>
        <end position="173"/>
    </location>
</feature>
<gene>
    <name evidence="3" type="ORF">E4633_08195</name>
</gene>
<dbReference type="RefSeq" id="WP_135869767.1">
    <property type="nucleotide sequence ID" value="NZ_SRSC01000002.1"/>
</dbReference>
<dbReference type="InterPro" id="IPR028098">
    <property type="entry name" value="Glyco_trans_4-like_N"/>
</dbReference>
<dbReference type="PANTHER" id="PTHR12526">
    <property type="entry name" value="GLYCOSYLTRANSFERASE"/>
    <property type="match status" value="1"/>
</dbReference>
<evidence type="ECO:0000259" key="1">
    <source>
        <dbReference type="Pfam" id="PF00534"/>
    </source>
</evidence>
<reference evidence="3 4" key="1">
    <citation type="submission" date="2019-04" db="EMBL/GenBank/DDBJ databases">
        <title>Geobacter oryzae sp. nov., ferric-reducing bacteria isolated from paddy soil.</title>
        <authorList>
            <person name="Xu Z."/>
            <person name="Masuda Y."/>
            <person name="Itoh H."/>
            <person name="Senoo K."/>
        </authorList>
    </citation>
    <scope>NUCLEOTIDE SEQUENCE [LARGE SCALE GENOMIC DNA]</scope>
    <source>
        <strain evidence="3 4">Red111</strain>
    </source>
</reference>
<dbReference type="Pfam" id="PF13439">
    <property type="entry name" value="Glyco_transf_4"/>
    <property type="match status" value="1"/>
</dbReference>
<feature type="domain" description="Glycosyl transferase family 1" evidence="1">
    <location>
        <begin position="189"/>
        <end position="327"/>
    </location>
</feature>
<protein>
    <submittedName>
        <fullName evidence="3">Glycosyltransferase family 1 protein</fullName>
    </submittedName>
</protein>
<dbReference type="EMBL" id="SRSC01000002">
    <property type="protein sequence ID" value="TGU72283.1"/>
    <property type="molecule type" value="Genomic_DNA"/>
</dbReference>
<dbReference type="CDD" id="cd03801">
    <property type="entry name" value="GT4_PimA-like"/>
    <property type="match status" value="1"/>
</dbReference>
<sequence length="403" mass="45457">MRPLRILHTVESYHPSVGGMQEVVRQLSERLAKLGHSVTVATSKSPQRSFQELNGVRIAEFDVSGNDVRGYLGDPDSYRRFLLAGEFDVVINFAAQQWATDLAFPLLDQIRGKKVFVPTGFSGLFWPQYQEYFTKMPGWMKRYDMNVFLSDDYRDINFARQHGVERTMLIPNGAGADEFLSTPGADVRELHEIPSDHLLVIMVGSHTGVKGHAEAMRIFSRARLDGATLLIIANDLGGGCTELCRLRERWLNRWHRFTGKRKRILVRSLSREETVAAYQQADLFLFPSNIECSPIVLFECMASRTPFLSTDVGNAVEIARWSDGGRILPTRKTRKGFSKARIGPSARMLEDLAGDTALRASLADAGHRAWRERFTWERIAGSYERLYLDLVGGGTAFAPERQP</sequence>
<keyword evidence="4" id="KW-1185">Reference proteome</keyword>
<accession>A0A4S1CG22</accession>
<evidence type="ECO:0000313" key="3">
    <source>
        <dbReference type="EMBL" id="TGU72283.1"/>
    </source>
</evidence>
<evidence type="ECO:0000259" key="2">
    <source>
        <dbReference type="Pfam" id="PF13439"/>
    </source>
</evidence>
<dbReference type="Proteomes" id="UP000306416">
    <property type="component" value="Unassembled WGS sequence"/>
</dbReference>
<dbReference type="InterPro" id="IPR001296">
    <property type="entry name" value="Glyco_trans_1"/>
</dbReference>
<organism evidence="3 4">
    <name type="scientific">Geomonas terrae</name>
    <dbReference type="NCBI Taxonomy" id="2562681"/>
    <lineage>
        <taxon>Bacteria</taxon>
        <taxon>Pseudomonadati</taxon>
        <taxon>Thermodesulfobacteriota</taxon>
        <taxon>Desulfuromonadia</taxon>
        <taxon>Geobacterales</taxon>
        <taxon>Geobacteraceae</taxon>
        <taxon>Geomonas</taxon>
    </lineage>
</organism>
<dbReference type="Gene3D" id="3.40.50.2000">
    <property type="entry name" value="Glycogen Phosphorylase B"/>
    <property type="match status" value="2"/>
</dbReference>
<dbReference type="AlphaFoldDB" id="A0A4S1CG22"/>
<dbReference type="Pfam" id="PF00534">
    <property type="entry name" value="Glycos_transf_1"/>
    <property type="match status" value="1"/>
</dbReference>
<evidence type="ECO:0000313" key="4">
    <source>
        <dbReference type="Proteomes" id="UP000306416"/>
    </source>
</evidence>
<dbReference type="GO" id="GO:0016757">
    <property type="term" value="F:glycosyltransferase activity"/>
    <property type="evidence" value="ECO:0007669"/>
    <property type="project" value="InterPro"/>
</dbReference>
<keyword evidence="3" id="KW-0808">Transferase</keyword>
<dbReference type="SUPFAM" id="SSF53756">
    <property type="entry name" value="UDP-Glycosyltransferase/glycogen phosphorylase"/>
    <property type="match status" value="1"/>
</dbReference>
<proteinExistence type="predicted"/>
<name>A0A4S1CG22_9BACT</name>
<comment type="caution">
    <text evidence="3">The sequence shown here is derived from an EMBL/GenBank/DDBJ whole genome shotgun (WGS) entry which is preliminary data.</text>
</comment>